<feature type="domain" description="RNA-binding S4" evidence="6">
    <location>
        <begin position="1"/>
        <end position="60"/>
    </location>
</feature>
<dbReference type="Pfam" id="PF01479">
    <property type="entry name" value="S4"/>
    <property type="match status" value="1"/>
</dbReference>
<dbReference type="Gene3D" id="3.10.290.10">
    <property type="entry name" value="RNA-binding S4 domain"/>
    <property type="match status" value="1"/>
</dbReference>
<dbReference type="FunFam" id="3.10.290.10:FF:000003">
    <property type="entry name" value="Pseudouridine synthase"/>
    <property type="match status" value="1"/>
</dbReference>
<dbReference type="Pfam" id="PF00849">
    <property type="entry name" value="PseudoU_synth_2"/>
    <property type="match status" value="1"/>
</dbReference>
<dbReference type="Gene3D" id="3.30.70.1560">
    <property type="entry name" value="Alpha-L RNA-binding motif"/>
    <property type="match status" value="1"/>
</dbReference>
<evidence type="ECO:0000256" key="5">
    <source>
        <dbReference type="RuleBase" id="RU003887"/>
    </source>
</evidence>
<accession>A0A2Z6TF56</accession>
<dbReference type="InterPro" id="IPR020103">
    <property type="entry name" value="PsdUridine_synth_cat_dom_sf"/>
</dbReference>
<organism evidence="7 8">
    <name type="scientific">Lactobacillus rodentium</name>
    <dbReference type="NCBI Taxonomy" id="947835"/>
    <lineage>
        <taxon>Bacteria</taxon>
        <taxon>Bacillati</taxon>
        <taxon>Bacillota</taxon>
        <taxon>Bacilli</taxon>
        <taxon>Lactobacillales</taxon>
        <taxon>Lactobacillaceae</taxon>
        <taxon>Lactobacillus</taxon>
    </lineage>
</organism>
<evidence type="ECO:0000313" key="7">
    <source>
        <dbReference type="EMBL" id="GBG04652.1"/>
    </source>
</evidence>
<dbReference type="GO" id="GO:0003723">
    <property type="term" value="F:RNA binding"/>
    <property type="evidence" value="ECO:0007669"/>
    <property type="project" value="UniProtKB-KW"/>
</dbReference>
<name>A0A2Z6TF56_9LACO</name>
<dbReference type="InterPro" id="IPR020094">
    <property type="entry name" value="TruA/RsuA/RluB/E/F_N"/>
</dbReference>
<gene>
    <name evidence="7" type="primary">rsuA</name>
    <name evidence="7" type="ORF">LrDSM24759_05660</name>
</gene>
<dbReference type="RefSeq" id="WP_117117995.1">
    <property type="nucleotide sequence ID" value="NZ_BFBY01000003.1"/>
</dbReference>
<evidence type="ECO:0000259" key="6">
    <source>
        <dbReference type="SMART" id="SM00363"/>
    </source>
</evidence>
<sequence>MRIDKYLANMNVGSRKEVHKLIKAGLVSVNGKIVKTPKEKVKESDVVEVNGQKIIYQQYHYFLLNKPKGVLSATEDLHQKTVIDLLEVKDQYKDLAPVGRLDKDTTGLLLITNDGQLNHELLAPNKHVDKVYQALIAGKVTVETVTTFASGMELKDGTVLKPAKLEVLDVDESKDLSKVRITIKEGKYHQIKRMFGAVGMKVLELDRLQMDNLQLDPQLKRGHYRELTEEELDRLKNNKGLGIVP</sequence>
<dbReference type="SMART" id="SM00363">
    <property type="entry name" value="S4"/>
    <property type="match status" value="1"/>
</dbReference>
<keyword evidence="8" id="KW-1185">Reference proteome</keyword>
<proteinExistence type="inferred from homology"/>
<dbReference type="GO" id="GO:0120159">
    <property type="term" value="F:rRNA pseudouridine synthase activity"/>
    <property type="evidence" value="ECO:0007669"/>
    <property type="project" value="UniProtKB-ARBA"/>
</dbReference>
<dbReference type="FunFam" id="3.30.70.1560:FF:000001">
    <property type="entry name" value="Pseudouridine synthase"/>
    <property type="match status" value="1"/>
</dbReference>
<dbReference type="NCBIfam" id="TIGR00093">
    <property type="entry name" value="pseudouridine synthase"/>
    <property type="match status" value="1"/>
</dbReference>
<evidence type="ECO:0000256" key="1">
    <source>
        <dbReference type="ARBA" id="ARBA00008348"/>
    </source>
</evidence>
<comment type="similarity">
    <text evidence="1 5">Belongs to the pseudouridine synthase RsuA family.</text>
</comment>
<reference evidence="8" key="1">
    <citation type="submission" date="2018-03" db="EMBL/GenBank/DDBJ databases">
        <title>New taxa in the Lactobacillus gasseri group.</title>
        <authorList>
            <person name="Tanizawa Y."/>
            <person name="Tohno M."/>
            <person name="Endo A."/>
            <person name="Arita M."/>
        </authorList>
    </citation>
    <scope>NUCLEOTIDE SEQUENCE [LARGE SCALE GENOMIC DNA]</scope>
    <source>
        <strain evidence="8">DSM 24759</strain>
    </source>
</reference>
<evidence type="ECO:0000256" key="4">
    <source>
        <dbReference type="PROSITE-ProRule" id="PRU00182"/>
    </source>
</evidence>
<evidence type="ECO:0000256" key="2">
    <source>
        <dbReference type="ARBA" id="ARBA00022884"/>
    </source>
</evidence>
<dbReference type="SUPFAM" id="SSF55120">
    <property type="entry name" value="Pseudouridine synthase"/>
    <property type="match status" value="1"/>
</dbReference>
<dbReference type="InterPro" id="IPR002942">
    <property type="entry name" value="S4_RNA-bd"/>
</dbReference>
<dbReference type="InterPro" id="IPR036986">
    <property type="entry name" value="S4_RNA-bd_sf"/>
</dbReference>
<dbReference type="Gene3D" id="3.30.70.580">
    <property type="entry name" value="Pseudouridine synthase I, catalytic domain, N-terminal subdomain"/>
    <property type="match status" value="1"/>
</dbReference>
<dbReference type="CDD" id="cd02553">
    <property type="entry name" value="PseudoU_synth_RsuA"/>
    <property type="match status" value="1"/>
</dbReference>
<dbReference type="PROSITE" id="PS50889">
    <property type="entry name" value="S4"/>
    <property type="match status" value="1"/>
</dbReference>
<dbReference type="EMBL" id="BFBY01000003">
    <property type="protein sequence ID" value="GBG04652.1"/>
    <property type="molecule type" value="Genomic_DNA"/>
</dbReference>
<comment type="caution">
    <text evidence="7">The sequence shown here is derived from an EMBL/GenBank/DDBJ whole genome shotgun (WGS) entry which is preliminary data.</text>
</comment>
<dbReference type="SUPFAM" id="SSF55174">
    <property type="entry name" value="Alpha-L RNA-binding motif"/>
    <property type="match status" value="1"/>
</dbReference>
<dbReference type="Proteomes" id="UP000257317">
    <property type="component" value="Unassembled WGS sequence"/>
</dbReference>
<keyword evidence="3 5" id="KW-0413">Isomerase</keyword>
<dbReference type="InterPro" id="IPR000748">
    <property type="entry name" value="PsdUridine_synth_RsuA/RluB/E/F"/>
</dbReference>
<evidence type="ECO:0000313" key="8">
    <source>
        <dbReference type="Proteomes" id="UP000257317"/>
    </source>
</evidence>
<dbReference type="InterPro" id="IPR006145">
    <property type="entry name" value="PsdUridine_synth_RsuA/RluA"/>
</dbReference>
<dbReference type="PROSITE" id="PS01149">
    <property type="entry name" value="PSI_RSU"/>
    <property type="match status" value="1"/>
</dbReference>
<dbReference type="EC" id="5.4.99.-" evidence="5"/>
<dbReference type="InterPro" id="IPR050343">
    <property type="entry name" value="RsuA_PseudoU_synthase"/>
</dbReference>
<dbReference type="GO" id="GO:0005829">
    <property type="term" value="C:cytosol"/>
    <property type="evidence" value="ECO:0007669"/>
    <property type="project" value="UniProtKB-ARBA"/>
</dbReference>
<dbReference type="AlphaFoldDB" id="A0A2Z6TF56"/>
<dbReference type="GO" id="GO:0000455">
    <property type="term" value="P:enzyme-directed rRNA pseudouridine synthesis"/>
    <property type="evidence" value="ECO:0007669"/>
    <property type="project" value="UniProtKB-ARBA"/>
</dbReference>
<evidence type="ECO:0000256" key="3">
    <source>
        <dbReference type="ARBA" id="ARBA00023235"/>
    </source>
</evidence>
<protein>
    <recommendedName>
        <fullName evidence="5">Pseudouridine synthase</fullName>
        <ecNumber evidence="5">5.4.99.-</ecNumber>
    </recommendedName>
</protein>
<dbReference type="InterPro" id="IPR042092">
    <property type="entry name" value="PsdUridine_s_RsuA/RluB/E/F_cat"/>
</dbReference>
<dbReference type="InterPro" id="IPR018496">
    <property type="entry name" value="PsdUridine_synth_RsuA/RluB_CS"/>
</dbReference>
<dbReference type="PANTHER" id="PTHR47683">
    <property type="entry name" value="PSEUDOURIDINE SYNTHASE FAMILY PROTEIN-RELATED"/>
    <property type="match status" value="1"/>
</dbReference>
<dbReference type="CDD" id="cd00165">
    <property type="entry name" value="S4"/>
    <property type="match status" value="1"/>
</dbReference>
<keyword evidence="2 4" id="KW-0694">RNA-binding</keyword>
<dbReference type="OrthoDB" id="9807213at2"/>
<dbReference type="PANTHER" id="PTHR47683:SF4">
    <property type="entry name" value="PSEUDOURIDINE SYNTHASE"/>
    <property type="match status" value="1"/>
</dbReference>